<evidence type="ECO:0000256" key="4">
    <source>
        <dbReference type="ARBA" id="ARBA00012827"/>
    </source>
</evidence>
<evidence type="ECO:0000259" key="11">
    <source>
        <dbReference type="PROSITE" id="PS51177"/>
    </source>
</evidence>
<dbReference type="PROSITE" id="PS51177">
    <property type="entry name" value="LUMAZINE_BIND"/>
    <property type="match status" value="2"/>
</dbReference>
<keyword evidence="8" id="KW-0677">Repeat</keyword>
<evidence type="ECO:0000256" key="9">
    <source>
        <dbReference type="NCBIfam" id="TIGR00187"/>
    </source>
</evidence>
<dbReference type="InterPro" id="IPR001783">
    <property type="entry name" value="Lumazine-bd"/>
</dbReference>
<reference evidence="13" key="1">
    <citation type="journal article" date="2019" name="Int. J. Syst. Evol. Microbiol.">
        <title>The Global Catalogue of Microorganisms (GCM) 10K type strain sequencing project: providing services to taxonomists for standard genome sequencing and annotation.</title>
        <authorList>
            <consortium name="The Broad Institute Genomics Platform"/>
            <consortium name="The Broad Institute Genome Sequencing Center for Infectious Disease"/>
            <person name="Wu L."/>
            <person name="Ma J."/>
        </authorList>
    </citation>
    <scope>NUCLEOTIDE SEQUENCE [LARGE SCALE GENOMIC DNA]</scope>
    <source>
        <strain evidence="13">CGMCC 4.7329</strain>
    </source>
</reference>
<keyword evidence="7" id="KW-0808">Transferase</keyword>
<proteinExistence type="predicted"/>
<dbReference type="Proteomes" id="UP000658127">
    <property type="component" value="Unassembled WGS sequence"/>
</dbReference>
<comment type="function">
    <text evidence="2">Catalyzes the dismutation of two molecules of 6,7-dimethyl-8-ribityllumazine, resulting in the formation of riboflavin and 5-amino-6-(D-ribitylamino)uracil.</text>
</comment>
<dbReference type="PANTHER" id="PTHR21098:SF12">
    <property type="entry name" value="RIBOFLAVIN SYNTHASE"/>
    <property type="match status" value="1"/>
</dbReference>
<gene>
    <name evidence="12" type="ORF">GCM10011610_06560</name>
</gene>
<keyword evidence="13" id="KW-1185">Reference proteome</keyword>
<evidence type="ECO:0000256" key="10">
    <source>
        <dbReference type="PROSITE-ProRule" id="PRU00524"/>
    </source>
</evidence>
<feature type="repeat" description="Lumazine-binding" evidence="10">
    <location>
        <begin position="70"/>
        <end position="166"/>
    </location>
</feature>
<evidence type="ECO:0000256" key="7">
    <source>
        <dbReference type="ARBA" id="ARBA00022679"/>
    </source>
</evidence>
<evidence type="ECO:0000256" key="5">
    <source>
        <dbReference type="ARBA" id="ARBA00013950"/>
    </source>
</evidence>
<evidence type="ECO:0000256" key="1">
    <source>
        <dbReference type="ARBA" id="ARBA00000968"/>
    </source>
</evidence>
<dbReference type="EC" id="2.5.1.9" evidence="4 9"/>
<dbReference type="InterPro" id="IPR017938">
    <property type="entry name" value="Riboflavin_synthase-like_b-brl"/>
</dbReference>
<sequence length="276" mass="28826">MSAYIHRRIDARLSVSLDVTVPGVRFDPDPAGLTRPATRLCGERVPPGIAATHLLLGPTGTDDATRESGMFTGIVEELGEIVATEQLADAARLTIRGKLVTSDAGHGDSIAVNGVCLTVVDVIDGDSFTVDVMAETLNRSSIGALVAGSRVNLERAAALNSRLGGHLVQGHVDGTGTVLSRTPSENWEVVRISLPDAIARYVVEKGSITVDGVSLTVSGLGIADEPAADGNRDWFEVSLIPTTLALTVLGTAPVGTTVNLEVDVIAKYVERLAQRG</sequence>
<evidence type="ECO:0000256" key="8">
    <source>
        <dbReference type="ARBA" id="ARBA00022737"/>
    </source>
</evidence>
<organism evidence="12 13">
    <name type="scientific">Nocardia rhizosphaerihabitans</name>
    <dbReference type="NCBI Taxonomy" id="1691570"/>
    <lineage>
        <taxon>Bacteria</taxon>
        <taxon>Bacillati</taxon>
        <taxon>Actinomycetota</taxon>
        <taxon>Actinomycetes</taxon>
        <taxon>Mycobacteriales</taxon>
        <taxon>Nocardiaceae</taxon>
        <taxon>Nocardia</taxon>
    </lineage>
</organism>
<dbReference type="PANTHER" id="PTHR21098">
    <property type="entry name" value="RIBOFLAVIN SYNTHASE ALPHA CHAIN"/>
    <property type="match status" value="1"/>
</dbReference>
<evidence type="ECO:0000313" key="12">
    <source>
        <dbReference type="EMBL" id="GGN68865.1"/>
    </source>
</evidence>
<comment type="caution">
    <text evidence="12">The sequence shown here is derived from an EMBL/GenBank/DDBJ whole genome shotgun (WGS) entry which is preliminary data.</text>
</comment>
<evidence type="ECO:0000313" key="13">
    <source>
        <dbReference type="Proteomes" id="UP000658127"/>
    </source>
</evidence>
<dbReference type="InterPro" id="IPR026017">
    <property type="entry name" value="Lumazine-bd_dom"/>
</dbReference>
<dbReference type="CDD" id="cd00402">
    <property type="entry name" value="Riboflavin_synthase_like"/>
    <property type="match status" value="1"/>
</dbReference>
<feature type="domain" description="Lumazine-binding" evidence="11">
    <location>
        <begin position="167"/>
        <end position="273"/>
    </location>
</feature>
<name>A0ABQ2K4B3_9NOCA</name>
<accession>A0ABQ2K4B3</accession>
<dbReference type="InterPro" id="IPR023366">
    <property type="entry name" value="ATP_synth_asu-like_sf"/>
</dbReference>
<keyword evidence="6" id="KW-0686">Riboflavin biosynthesis</keyword>
<evidence type="ECO:0000256" key="6">
    <source>
        <dbReference type="ARBA" id="ARBA00022619"/>
    </source>
</evidence>
<dbReference type="NCBIfam" id="NF006767">
    <property type="entry name" value="PRK09289.1"/>
    <property type="match status" value="1"/>
</dbReference>
<dbReference type="NCBIfam" id="TIGR00187">
    <property type="entry name" value="ribE"/>
    <property type="match status" value="1"/>
</dbReference>
<feature type="domain" description="Lumazine-binding" evidence="11">
    <location>
        <begin position="70"/>
        <end position="166"/>
    </location>
</feature>
<dbReference type="SUPFAM" id="SSF63380">
    <property type="entry name" value="Riboflavin synthase domain-like"/>
    <property type="match status" value="2"/>
</dbReference>
<dbReference type="Pfam" id="PF00677">
    <property type="entry name" value="Lum_binding"/>
    <property type="match status" value="2"/>
</dbReference>
<dbReference type="Gene3D" id="2.40.30.20">
    <property type="match status" value="2"/>
</dbReference>
<comment type="pathway">
    <text evidence="3">Cofactor biosynthesis; riboflavin biosynthesis; riboflavin from 2-hydroxy-3-oxobutyl phosphate and 5-amino-6-(D-ribitylamino)uracil: step 2/2.</text>
</comment>
<evidence type="ECO:0000256" key="3">
    <source>
        <dbReference type="ARBA" id="ARBA00004887"/>
    </source>
</evidence>
<dbReference type="EMBL" id="BMNE01000001">
    <property type="protein sequence ID" value="GGN68865.1"/>
    <property type="molecule type" value="Genomic_DNA"/>
</dbReference>
<protein>
    <recommendedName>
        <fullName evidence="5 9">Riboflavin synthase</fullName>
        <ecNumber evidence="4 9">2.5.1.9</ecNumber>
    </recommendedName>
</protein>
<feature type="repeat" description="Lumazine-binding" evidence="10">
    <location>
        <begin position="167"/>
        <end position="273"/>
    </location>
</feature>
<evidence type="ECO:0000256" key="2">
    <source>
        <dbReference type="ARBA" id="ARBA00002803"/>
    </source>
</evidence>
<comment type="catalytic activity">
    <reaction evidence="1">
        <text>2 6,7-dimethyl-8-(1-D-ribityl)lumazine + H(+) = 5-amino-6-(D-ribitylamino)uracil + riboflavin</text>
        <dbReference type="Rhea" id="RHEA:20772"/>
        <dbReference type="ChEBI" id="CHEBI:15378"/>
        <dbReference type="ChEBI" id="CHEBI:15934"/>
        <dbReference type="ChEBI" id="CHEBI:57986"/>
        <dbReference type="ChEBI" id="CHEBI:58201"/>
        <dbReference type="EC" id="2.5.1.9"/>
    </reaction>
</comment>